<keyword evidence="7" id="KW-0597">Phosphoprotein</keyword>
<evidence type="ECO:0000256" key="4">
    <source>
        <dbReference type="ARBA" id="ARBA00022481"/>
    </source>
</evidence>
<evidence type="ECO:0000259" key="21">
    <source>
        <dbReference type="SMART" id="SM00322"/>
    </source>
</evidence>
<evidence type="ECO:0000256" key="19">
    <source>
        <dbReference type="PROSITE-ProRule" id="PRU00117"/>
    </source>
</evidence>
<keyword evidence="15" id="KW-0804">Transcription</keyword>
<dbReference type="FunFam" id="3.30.1370.10:FF:000021">
    <property type="entry name" value="Heterogeneous nuclear ribonucleoprotein K, like"/>
    <property type="match status" value="1"/>
</dbReference>
<evidence type="ECO:0000256" key="15">
    <source>
        <dbReference type="ARBA" id="ARBA00023163"/>
    </source>
</evidence>
<keyword evidence="17" id="KW-0539">Nucleus</keyword>
<feature type="domain" description="K Homology" evidence="21">
    <location>
        <begin position="119"/>
        <end position="190"/>
    </location>
</feature>
<keyword evidence="23" id="KW-1185">Reference proteome</keyword>
<dbReference type="GO" id="GO:0008380">
    <property type="term" value="P:RNA splicing"/>
    <property type="evidence" value="ECO:0007669"/>
    <property type="project" value="UniProtKB-KW"/>
</dbReference>
<dbReference type="InterPro" id="IPR036612">
    <property type="entry name" value="KH_dom_type_1_sf"/>
</dbReference>
<organism evidence="22 23">
    <name type="scientific">Dicentrarchus labrax</name>
    <name type="common">European seabass</name>
    <name type="synonym">Morone labrax</name>
    <dbReference type="NCBI Taxonomy" id="13489"/>
    <lineage>
        <taxon>Eukaryota</taxon>
        <taxon>Metazoa</taxon>
        <taxon>Chordata</taxon>
        <taxon>Craniata</taxon>
        <taxon>Vertebrata</taxon>
        <taxon>Euteleostomi</taxon>
        <taxon>Actinopterygii</taxon>
        <taxon>Neopterygii</taxon>
        <taxon>Teleostei</taxon>
        <taxon>Neoteleostei</taxon>
        <taxon>Acanthomorphata</taxon>
        <taxon>Eupercaria</taxon>
        <taxon>Moronidae</taxon>
        <taxon>Dicentrarchus</taxon>
    </lineage>
</organism>
<dbReference type="CDD" id="cd22434">
    <property type="entry name" value="KH-I_HNRNPK_rpt3"/>
    <property type="match status" value="1"/>
</dbReference>
<dbReference type="GO" id="GO:0006397">
    <property type="term" value="P:mRNA processing"/>
    <property type="evidence" value="ECO:0007669"/>
    <property type="project" value="UniProtKB-KW"/>
</dbReference>
<feature type="domain" description="K Homology" evidence="21">
    <location>
        <begin position="302"/>
        <end position="372"/>
    </location>
</feature>
<sequence length="379" mass="41727">METEIEQQEETSFSNTETNGKRPAEDADEQKSFKRSRNSDEMVELRILLQSKNAGAVIGKGGKNIKALRTDYNASVSVPDSSGPERILSISADIETVGEILLKIIPTLEEYQQYNGMDFDCELRLLIHQSLAGSIIGVKGAKIKELRENTKTSIKLFQECCPQSTDRVVLVGGKTERVVECIKTMLELIAEAPIKGRAQPYDPNFYDETYEYGGFTVMFEERGGGRRLMGGFPMRGARSSGGDRGFDRMPSSRGGRGPMPPSRRDYEEMSPRRGPPPPHPSRVTRGSGRGRGRGSYNDMGGPVITTQVTIPKDLAGSIIGKGGQRIKQIRHESGASIKIDEPLEGSEDRIITIAGTQDQIQNAQFLLQNSVLHLLGHKD</sequence>
<dbReference type="Pfam" id="PF00013">
    <property type="entry name" value="KH_1"/>
    <property type="match status" value="3"/>
</dbReference>
<evidence type="ECO:0000256" key="2">
    <source>
        <dbReference type="ARBA" id="ARBA00004642"/>
    </source>
</evidence>
<evidence type="ECO:0000256" key="18">
    <source>
        <dbReference type="ARBA" id="ARBA00023274"/>
    </source>
</evidence>
<reference evidence="22" key="1">
    <citation type="submission" date="2025-08" db="UniProtKB">
        <authorList>
            <consortium name="Ensembl"/>
        </authorList>
    </citation>
    <scope>IDENTIFICATION</scope>
</reference>
<dbReference type="InterPro" id="IPR004088">
    <property type="entry name" value="KH_dom_type_1"/>
</dbReference>
<keyword evidence="14" id="KW-0010">Activator</keyword>
<evidence type="ECO:0000256" key="12">
    <source>
        <dbReference type="ARBA" id="ARBA00023015"/>
    </source>
</evidence>
<evidence type="ECO:0000313" key="23">
    <source>
        <dbReference type="Proteomes" id="UP000694389"/>
    </source>
</evidence>
<evidence type="ECO:0000256" key="10">
    <source>
        <dbReference type="ARBA" id="ARBA00022737"/>
    </source>
</evidence>
<dbReference type="GO" id="GO:0010629">
    <property type="term" value="P:negative regulation of gene expression"/>
    <property type="evidence" value="ECO:0007669"/>
    <property type="project" value="UniProtKB-ARBA"/>
</dbReference>
<keyword evidence="5" id="KW-0963">Cytoplasm</keyword>
<evidence type="ECO:0000256" key="14">
    <source>
        <dbReference type="ARBA" id="ARBA00023159"/>
    </source>
</evidence>
<keyword evidence="4" id="KW-0488">Methylation</keyword>
<dbReference type="SUPFAM" id="SSF54791">
    <property type="entry name" value="Eukaryotic type KH-domain (KH-domain type I)"/>
    <property type="match status" value="3"/>
</dbReference>
<dbReference type="PANTHER" id="PTHR10288">
    <property type="entry name" value="KH DOMAIN CONTAINING RNA BINDING PROTEIN"/>
    <property type="match status" value="1"/>
</dbReference>
<dbReference type="InterPro" id="IPR004087">
    <property type="entry name" value="KH_dom"/>
</dbReference>
<dbReference type="Proteomes" id="UP000694389">
    <property type="component" value="Unassembled WGS sequence"/>
</dbReference>
<feature type="domain" description="K Homology" evidence="21">
    <location>
        <begin position="41"/>
        <end position="106"/>
    </location>
</feature>
<evidence type="ECO:0000256" key="13">
    <source>
        <dbReference type="ARBA" id="ARBA00023125"/>
    </source>
</evidence>
<evidence type="ECO:0000256" key="9">
    <source>
        <dbReference type="ARBA" id="ARBA00022728"/>
    </source>
</evidence>
<keyword evidence="16" id="KW-0508">mRNA splicing</keyword>
<feature type="compositionally biased region" description="Basic and acidic residues" evidence="20">
    <location>
        <begin position="262"/>
        <end position="271"/>
    </location>
</feature>
<dbReference type="GO" id="GO:0042981">
    <property type="term" value="P:regulation of apoptotic process"/>
    <property type="evidence" value="ECO:0007669"/>
    <property type="project" value="UniProtKB-ARBA"/>
</dbReference>
<dbReference type="Ensembl" id="ENSDLAT00005067628.1">
    <property type="protein sequence ID" value="ENSDLAP00005064433.1"/>
    <property type="gene ID" value="ENSDLAG00005031182.1"/>
</dbReference>
<evidence type="ECO:0000256" key="3">
    <source>
        <dbReference type="ARBA" id="ARBA00018447"/>
    </source>
</evidence>
<evidence type="ECO:0000313" key="22">
    <source>
        <dbReference type="Ensembl" id="ENSDLAP00005064433.1"/>
    </source>
</evidence>
<dbReference type="CDD" id="cd22433">
    <property type="entry name" value="KH-I_HNRNPK_rpt2"/>
    <property type="match status" value="1"/>
</dbReference>
<dbReference type="GO" id="GO:0005737">
    <property type="term" value="C:cytoplasm"/>
    <property type="evidence" value="ECO:0007669"/>
    <property type="project" value="UniProtKB-SubCell"/>
</dbReference>
<dbReference type="GO" id="GO:0006355">
    <property type="term" value="P:regulation of DNA-templated transcription"/>
    <property type="evidence" value="ECO:0007669"/>
    <property type="project" value="UniProtKB-ARBA"/>
</dbReference>
<evidence type="ECO:0000256" key="20">
    <source>
        <dbReference type="SAM" id="MobiDB-lite"/>
    </source>
</evidence>
<evidence type="ECO:0000256" key="8">
    <source>
        <dbReference type="ARBA" id="ARBA00022664"/>
    </source>
</evidence>
<keyword evidence="13" id="KW-0238">DNA-binding</keyword>
<dbReference type="Gene3D" id="3.30.1370.10">
    <property type="entry name" value="K Homology domain, type 1"/>
    <property type="match status" value="3"/>
</dbReference>
<accession>A0A8P4FZK8</accession>
<dbReference type="GO" id="GO:0003677">
    <property type="term" value="F:DNA binding"/>
    <property type="evidence" value="ECO:0007669"/>
    <property type="project" value="UniProtKB-KW"/>
</dbReference>
<comment type="subcellular location">
    <subcellularLocation>
        <location evidence="1">Cytoplasm</location>
    </subcellularLocation>
    <subcellularLocation>
        <location evidence="2">Nucleus</location>
        <location evidence="2">Nucleoplasm</location>
    </subcellularLocation>
</comment>
<keyword evidence="9" id="KW-0747">Spliceosome</keyword>
<evidence type="ECO:0000256" key="16">
    <source>
        <dbReference type="ARBA" id="ARBA00023187"/>
    </source>
</evidence>
<keyword evidence="11 19" id="KW-0694">RNA-binding</keyword>
<feature type="region of interest" description="Disordered" evidence="20">
    <location>
        <begin position="227"/>
        <end position="304"/>
    </location>
</feature>
<feature type="compositionally biased region" description="Basic and acidic residues" evidence="20">
    <location>
        <begin position="19"/>
        <end position="39"/>
    </location>
</feature>
<feature type="region of interest" description="Disordered" evidence="20">
    <location>
        <begin position="1"/>
        <end position="39"/>
    </location>
</feature>
<keyword evidence="10" id="KW-0677">Repeat</keyword>
<protein>
    <recommendedName>
        <fullName evidence="3">Heterogeneous nuclear ribonucleoprotein K</fullName>
    </recommendedName>
</protein>
<dbReference type="SMART" id="SM00322">
    <property type="entry name" value="KH"/>
    <property type="match status" value="3"/>
</dbReference>
<dbReference type="FunFam" id="3.30.1370.10:FF:000025">
    <property type="entry name" value="Heterogeneous nuclear ribonucleoprotein K, like"/>
    <property type="match status" value="1"/>
</dbReference>
<evidence type="ECO:0000256" key="17">
    <source>
        <dbReference type="ARBA" id="ARBA00023242"/>
    </source>
</evidence>
<keyword evidence="6" id="KW-0678">Repressor</keyword>
<name>A0A8P4FZK8_DICLA</name>
<dbReference type="InterPro" id="IPR012987">
    <property type="entry name" value="ROK_N"/>
</dbReference>
<keyword evidence="12" id="KW-0805">Transcription regulation</keyword>
<evidence type="ECO:0000256" key="6">
    <source>
        <dbReference type="ARBA" id="ARBA00022491"/>
    </source>
</evidence>
<dbReference type="Pfam" id="PF08067">
    <property type="entry name" value="ROKNT"/>
    <property type="match status" value="1"/>
</dbReference>
<dbReference type="AlphaFoldDB" id="A0A8P4FZK8"/>
<evidence type="ECO:0000256" key="11">
    <source>
        <dbReference type="ARBA" id="ARBA00022884"/>
    </source>
</evidence>
<proteinExistence type="predicted"/>
<evidence type="ECO:0000256" key="1">
    <source>
        <dbReference type="ARBA" id="ARBA00004496"/>
    </source>
</evidence>
<dbReference type="CDD" id="cd22432">
    <property type="entry name" value="KH-I_HNRNPK_rpt1"/>
    <property type="match status" value="1"/>
</dbReference>
<dbReference type="GO" id="GO:0005654">
    <property type="term" value="C:nucleoplasm"/>
    <property type="evidence" value="ECO:0007669"/>
    <property type="project" value="UniProtKB-SubCell"/>
</dbReference>
<reference evidence="22" key="2">
    <citation type="submission" date="2025-09" db="UniProtKB">
        <authorList>
            <consortium name="Ensembl"/>
        </authorList>
    </citation>
    <scope>IDENTIFICATION</scope>
</reference>
<dbReference type="PROSITE" id="PS50084">
    <property type="entry name" value="KH_TYPE_1"/>
    <property type="match status" value="3"/>
</dbReference>
<evidence type="ECO:0000256" key="7">
    <source>
        <dbReference type="ARBA" id="ARBA00022553"/>
    </source>
</evidence>
<gene>
    <name evidence="22" type="primary">hnrnpk</name>
</gene>
<keyword evidence="18" id="KW-0687">Ribonucleoprotein</keyword>
<dbReference type="FunFam" id="3.30.1370.10:FF:000023">
    <property type="entry name" value="Heterogeneous nuclear ribonucleoprotein K, like"/>
    <property type="match status" value="1"/>
</dbReference>
<evidence type="ECO:0000256" key="5">
    <source>
        <dbReference type="ARBA" id="ARBA00022490"/>
    </source>
</evidence>
<dbReference type="GO" id="GO:0003723">
    <property type="term" value="F:RNA binding"/>
    <property type="evidence" value="ECO:0007669"/>
    <property type="project" value="UniProtKB-UniRule"/>
</dbReference>
<dbReference type="GO" id="GO:0005681">
    <property type="term" value="C:spliceosomal complex"/>
    <property type="evidence" value="ECO:0007669"/>
    <property type="project" value="UniProtKB-KW"/>
</dbReference>
<keyword evidence="8" id="KW-0507">mRNA processing</keyword>
<dbReference type="GeneTree" id="ENSGT00940000153434"/>